<sequence>MAHVQGQFPTADGQYFISHEELAARSFEQKWIKREYDAYDNYQAPVYTHQQRPAVPENPDHDLMQHYATMNAGEQNLQNHLIRQQLLAGVAPENIIPMNQRSQDNVNVQRAPNLLQITNDGVTAPRIPPATFIPRAPYPRMQKGTVATALPELLHGGPNEIHFEPYATAPDMDFAGNIGPYGTHIHPPRRPATAFSYHSPENTCAPNVQTQAFRPTTALNSVAVGYIPGPDGTMLRPEHVYFPPNPNPHMQQTRISGTAIHPFLVRETPALHGTQEYYARDTEGRRPTVSNIGEANELQMMHWNSLQQSMTGLPEQIHFKQETAHDTREHGYARNTITPRPQFDIIAAILRHPEIALLLTGELYISDLLNLQAMSRPFHAFIIKHLPKVIKLQVQRRLPVASHIFPWRCYRNLWFTSTVPHNELVPGNLDRSTGPVIAFAPSFRWLQMVKYRDQTVNCILKALKDAGCGVPCRYKAAVLKLWFLMDIPDMRRRLWTVQNPNLWTDLDIFMAIFFVARIDMFVKSKRGNPTGGQRRLIMAQPTLTFCHDVLAGRALKDDMEILRAFIRWRHTPTPGQPDTELFGVPSSEVGSLQYEYYGRRARNTKLSRPDEIIIREAQKRRLNYRDMYRLIFMNAQTDIFTVCERRNIPWDMEATIALDDKHGTPAISIQLDSCCRA</sequence>
<keyword evidence="2" id="KW-1185">Reference proteome</keyword>
<dbReference type="EMBL" id="JBFXLS010000033">
    <property type="protein sequence ID" value="KAL2825992.1"/>
    <property type="molecule type" value="Genomic_DNA"/>
</dbReference>
<comment type="caution">
    <text evidence="1">The sequence shown here is derived from an EMBL/GenBank/DDBJ whole genome shotgun (WGS) entry which is preliminary data.</text>
</comment>
<evidence type="ECO:0000313" key="1">
    <source>
        <dbReference type="EMBL" id="KAL2825992.1"/>
    </source>
</evidence>
<organism evidence="1 2">
    <name type="scientific">Aspergillus cavernicola</name>
    <dbReference type="NCBI Taxonomy" id="176166"/>
    <lineage>
        <taxon>Eukaryota</taxon>
        <taxon>Fungi</taxon>
        <taxon>Dikarya</taxon>
        <taxon>Ascomycota</taxon>
        <taxon>Pezizomycotina</taxon>
        <taxon>Eurotiomycetes</taxon>
        <taxon>Eurotiomycetidae</taxon>
        <taxon>Eurotiales</taxon>
        <taxon>Aspergillaceae</taxon>
        <taxon>Aspergillus</taxon>
        <taxon>Aspergillus subgen. Nidulantes</taxon>
    </lineage>
</organism>
<evidence type="ECO:0000313" key="2">
    <source>
        <dbReference type="Proteomes" id="UP001610335"/>
    </source>
</evidence>
<proteinExistence type="predicted"/>
<reference evidence="1 2" key="1">
    <citation type="submission" date="2024-07" db="EMBL/GenBank/DDBJ databases">
        <title>Section-level genome sequencing and comparative genomics of Aspergillus sections Usti and Cavernicolus.</title>
        <authorList>
            <consortium name="Lawrence Berkeley National Laboratory"/>
            <person name="Nybo J.L."/>
            <person name="Vesth T.C."/>
            <person name="Theobald S."/>
            <person name="Frisvad J.C."/>
            <person name="Larsen T.O."/>
            <person name="Kjaerboelling I."/>
            <person name="Rothschild-Mancinelli K."/>
            <person name="Lyhne E.K."/>
            <person name="Kogle M.E."/>
            <person name="Barry K."/>
            <person name="Clum A."/>
            <person name="Na H."/>
            <person name="Ledsgaard L."/>
            <person name="Lin J."/>
            <person name="Lipzen A."/>
            <person name="Kuo A."/>
            <person name="Riley R."/>
            <person name="Mondo S."/>
            <person name="LaButti K."/>
            <person name="Haridas S."/>
            <person name="Pangalinan J."/>
            <person name="Salamov A.A."/>
            <person name="Simmons B.A."/>
            <person name="Magnuson J.K."/>
            <person name="Chen J."/>
            <person name="Drula E."/>
            <person name="Henrissat B."/>
            <person name="Wiebenga A."/>
            <person name="Lubbers R.J."/>
            <person name="Gomes A.C."/>
            <person name="Makela M.R."/>
            <person name="Stajich J."/>
            <person name="Grigoriev I.V."/>
            <person name="Mortensen U.H."/>
            <person name="De vries R.P."/>
            <person name="Baker S.E."/>
            <person name="Andersen M.R."/>
        </authorList>
    </citation>
    <scope>NUCLEOTIDE SEQUENCE [LARGE SCALE GENOMIC DNA]</scope>
    <source>
        <strain evidence="1 2">CBS 600.67</strain>
    </source>
</reference>
<dbReference type="Proteomes" id="UP001610335">
    <property type="component" value="Unassembled WGS sequence"/>
</dbReference>
<accession>A0ABR4IEE6</accession>
<gene>
    <name evidence="1" type="ORF">BDW59DRAFT_161374</name>
</gene>
<name>A0ABR4IEE6_9EURO</name>
<protein>
    <submittedName>
        <fullName evidence="1">Uncharacterized protein</fullName>
    </submittedName>
</protein>